<dbReference type="SUPFAM" id="SSF53067">
    <property type="entry name" value="Actin-like ATPase domain"/>
    <property type="match status" value="2"/>
</dbReference>
<evidence type="ECO:0000259" key="1">
    <source>
        <dbReference type="Pfam" id="PF00814"/>
    </source>
</evidence>
<dbReference type="InterPro" id="IPR022496">
    <property type="entry name" value="T6A_TsaB"/>
</dbReference>
<protein>
    <submittedName>
        <fullName evidence="2">tRNA threonylcarbamoyladenosine biosynthesis protein TsaB</fullName>
    </submittedName>
</protein>
<dbReference type="PANTHER" id="PTHR11735:SF11">
    <property type="entry name" value="TRNA THREONYLCARBAMOYLADENOSINE BIOSYNTHESIS PROTEIN TSAB"/>
    <property type="match status" value="1"/>
</dbReference>
<name>A0A1H8TE38_9FIRM</name>
<feature type="domain" description="Gcp-like" evidence="1">
    <location>
        <begin position="31"/>
        <end position="227"/>
    </location>
</feature>
<sequence>MPILAIDTATLVSGVALATADTLIAELTLQTKKTHSELLMPHIAQVLQMAEVDKHALQAVAVSIGPGSFTGLRIGLATAKALAYALKIPLVGVPTLPALAFACPVPGVVLSPMLDAQKGNVYQASYRWHNRELQELVPPRVIAFTDVLKELAAMDTPVLLLGESAAAYREVIQAKGMPVMLAEPHLIMSRAGSTAVLAHRLLDNGKISDPFTLEPLYIRRSEAEELWEKRCGTANE</sequence>
<dbReference type="PANTHER" id="PTHR11735">
    <property type="entry name" value="TRNA N6-ADENOSINE THREONYLCARBAMOYLTRANSFERASE"/>
    <property type="match status" value="1"/>
</dbReference>
<dbReference type="OrthoDB" id="9784166at2"/>
<evidence type="ECO:0000313" key="3">
    <source>
        <dbReference type="Proteomes" id="UP000198847"/>
    </source>
</evidence>
<dbReference type="InterPro" id="IPR043129">
    <property type="entry name" value="ATPase_NBD"/>
</dbReference>
<accession>A0A1H8TE38</accession>
<dbReference type="Gene3D" id="3.30.420.40">
    <property type="match status" value="2"/>
</dbReference>
<dbReference type="Proteomes" id="UP000198847">
    <property type="component" value="Unassembled WGS sequence"/>
</dbReference>
<dbReference type="GO" id="GO:0005829">
    <property type="term" value="C:cytosol"/>
    <property type="evidence" value="ECO:0007669"/>
    <property type="project" value="TreeGrafter"/>
</dbReference>
<dbReference type="RefSeq" id="WP_091745255.1">
    <property type="nucleotide sequence ID" value="NZ_FODY01000006.1"/>
</dbReference>
<dbReference type="STRING" id="112903.SAMN04490178_106121"/>
<reference evidence="2 3" key="1">
    <citation type="submission" date="2016-10" db="EMBL/GenBank/DDBJ databases">
        <authorList>
            <person name="de Groot N.N."/>
        </authorList>
    </citation>
    <scope>NUCLEOTIDE SEQUENCE [LARGE SCALE GENOMIC DNA]</scope>
    <source>
        <strain evidence="2 3">DSM 13305</strain>
    </source>
</reference>
<keyword evidence="3" id="KW-1185">Reference proteome</keyword>
<dbReference type="EMBL" id="FODY01000006">
    <property type="protein sequence ID" value="SEO88758.1"/>
    <property type="molecule type" value="Genomic_DNA"/>
</dbReference>
<dbReference type="NCBIfam" id="TIGR03725">
    <property type="entry name" value="T6A_YeaZ"/>
    <property type="match status" value="1"/>
</dbReference>
<proteinExistence type="predicted"/>
<dbReference type="Pfam" id="PF00814">
    <property type="entry name" value="TsaD"/>
    <property type="match status" value="1"/>
</dbReference>
<dbReference type="InterPro" id="IPR000905">
    <property type="entry name" value="Gcp-like_dom"/>
</dbReference>
<dbReference type="AlphaFoldDB" id="A0A1H8TE38"/>
<organism evidence="2 3">
    <name type="scientific">Propionispora vibrioides</name>
    <dbReference type="NCBI Taxonomy" id="112903"/>
    <lineage>
        <taxon>Bacteria</taxon>
        <taxon>Bacillati</taxon>
        <taxon>Bacillota</taxon>
        <taxon>Negativicutes</taxon>
        <taxon>Selenomonadales</taxon>
        <taxon>Sporomusaceae</taxon>
        <taxon>Propionispora</taxon>
    </lineage>
</organism>
<gene>
    <name evidence="2" type="ORF">SAMN04490178_106121</name>
</gene>
<evidence type="ECO:0000313" key="2">
    <source>
        <dbReference type="EMBL" id="SEO88758.1"/>
    </source>
</evidence>
<dbReference type="CDD" id="cd24032">
    <property type="entry name" value="ASKHA_NBD_TsaB"/>
    <property type="match status" value="1"/>
</dbReference>
<dbReference type="GO" id="GO:0002949">
    <property type="term" value="P:tRNA threonylcarbamoyladenosine modification"/>
    <property type="evidence" value="ECO:0007669"/>
    <property type="project" value="InterPro"/>
</dbReference>